<protein>
    <recommendedName>
        <fullName evidence="1">Integrase SSV1 C-terminal domain-containing protein</fullName>
    </recommendedName>
</protein>
<accession>F2KSJ7</accession>
<feature type="domain" description="Integrase SSV1 C-terminal" evidence="1">
    <location>
        <begin position="36"/>
        <end position="195"/>
    </location>
</feature>
<dbReference type="GO" id="GO:0003677">
    <property type="term" value="F:DNA binding"/>
    <property type="evidence" value="ECO:0007669"/>
    <property type="project" value="InterPro"/>
</dbReference>
<dbReference type="InterPro" id="IPR031857">
    <property type="entry name" value="Integrase_SSV1_C"/>
</dbReference>
<evidence type="ECO:0000313" key="2">
    <source>
        <dbReference type="EMBL" id="AEA48067.1"/>
    </source>
</evidence>
<gene>
    <name evidence="2" type="ordered locus">Arcve_2077</name>
</gene>
<dbReference type="GO" id="GO:0006310">
    <property type="term" value="P:DNA recombination"/>
    <property type="evidence" value="ECO:0007669"/>
    <property type="project" value="InterPro"/>
</dbReference>
<evidence type="ECO:0000259" key="1">
    <source>
        <dbReference type="Pfam" id="PF16795"/>
    </source>
</evidence>
<dbReference type="GO" id="GO:0015074">
    <property type="term" value="P:DNA integration"/>
    <property type="evidence" value="ECO:0007669"/>
    <property type="project" value="InterPro"/>
</dbReference>
<proteinExistence type="predicted"/>
<sequence length="201" mass="23600">MQFLFTKKRIDEKLYYEIIDAFAEIKPTGTRDIDLKDEEIKEAYKHFKEEGNKYDLILFKLLVFSGLRLAHVLEALQTWNPDNVRVYGDVAAYDMETFIEGNKKAFIMLFPAKMLKEIERFPESYTYNVARHHINYKRVSAITIRHWHYNFMILDNGIPEGVANFIQGRSPENIGSANYLAKKRGAIQKYQEIVNKFPIPP</sequence>
<dbReference type="EMBL" id="CP002588">
    <property type="protein sequence ID" value="AEA48067.1"/>
    <property type="molecule type" value="Genomic_DNA"/>
</dbReference>
<dbReference type="AlphaFoldDB" id="F2KSJ7"/>
<dbReference type="InterPro" id="IPR013762">
    <property type="entry name" value="Integrase-like_cat_sf"/>
</dbReference>
<organism evidence="2 3">
    <name type="scientific">Archaeoglobus veneficus (strain DSM 11195 / SNP6)</name>
    <dbReference type="NCBI Taxonomy" id="693661"/>
    <lineage>
        <taxon>Archaea</taxon>
        <taxon>Methanobacteriati</taxon>
        <taxon>Methanobacteriota</taxon>
        <taxon>Archaeoglobi</taxon>
        <taxon>Archaeoglobales</taxon>
        <taxon>Archaeoglobaceae</taxon>
        <taxon>Archaeoglobus</taxon>
    </lineage>
</organism>
<keyword evidence="3" id="KW-1185">Reference proteome</keyword>
<reference evidence="2 3" key="1">
    <citation type="submission" date="2011-03" db="EMBL/GenBank/DDBJ databases">
        <title>The complete genome of Archaeoglobus veneficus SNP6.</title>
        <authorList>
            <consortium name="US DOE Joint Genome Institute (JGI-PGF)"/>
            <person name="Lucas S."/>
            <person name="Copeland A."/>
            <person name="Lapidus A."/>
            <person name="Bruce D."/>
            <person name="Goodwin L."/>
            <person name="Pitluck S."/>
            <person name="Kyrpides N."/>
            <person name="Mavromatis K."/>
            <person name="Pagani I."/>
            <person name="Ivanova N."/>
            <person name="Mikhailova N."/>
            <person name="Lu M."/>
            <person name="Detter J.C."/>
            <person name="Tapia R."/>
            <person name="Han C."/>
            <person name="Land M."/>
            <person name="Hauser L."/>
            <person name="Markowitz V."/>
            <person name="Cheng J.-F."/>
            <person name="Hugenholtz P."/>
            <person name="Woyke T."/>
            <person name="Wu D."/>
            <person name="Spring S."/>
            <person name="Brambilla E."/>
            <person name="Klenk H.-P."/>
            <person name="Eisen J.A."/>
        </authorList>
    </citation>
    <scope>NUCLEOTIDE SEQUENCE [LARGE SCALE GENOMIC DNA]</scope>
    <source>
        <strain>SNP6</strain>
    </source>
</reference>
<dbReference type="eggNOG" id="arCOG01244">
    <property type="taxonomic scope" value="Archaea"/>
</dbReference>
<dbReference type="HOGENOM" id="CLU_062372_0_0_2"/>
<evidence type="ECO:0000313" key="3">
    <source>
        <dbReference type="Proteomes" id="UP000008136"/>
    </source>
</evidence>
<dbReference type="Proteomes" id="UP000008136">
    <property type="component" value="Chromosome"/>
</dbReference>
<dbReference type="KEGG" id="ave:Arcve_2077"/>
<name>F2KSJ7_ARCVS</name>
<dbReference type="Gene3D" id="1.10.443.10">
    <property type="entry name" value="Intergrase catalytic core"/>
    <property type="match status" value="1"/>
</dbReference>
<dbReference type="Pfam" id="PF16795">
    <property type="entry name" value="Phage_integr_3"/>
    <property type="match status" value="1"/>
</dbReference>